<protein>
    <submittedName>
        <fullName evidence="5">LANO_0H06656g1_1</fullName>
    </submittedName>
</protein>
<feature type="transmembrane region" description="Helical" evidence="3">
    <location>
        <begin position="31"/>
        <end position="49"/>
    </location>
</feature>
<sequence length="158" mass="18270">MRKNYIVGITSNDQGSHTKYTIVPKDYKRKCLLNLMVFAAVNAFAFYYIEMRLNLVVKKKIAIKVVFGLLALVLIRNPTVETLYVYRRAGFQIATMQGCVLLPRSLNDRWLEQSYFIPQDRVVDLIINEGFVKGFQVIFYLAVILKDATHLRLVFPVC</sequence>
<dbReference type="PANTHER" id="PTHR15231">
    <property type="entry name" value="PHOSPHATIDYLINOSITOL N-ACETYLGLUCOSAMINYLTRANSFERASE SUBUNIT H"/>
    <property type="match status" value="1"/>
</dbReference>
<proteinExistence type="inferred from homology"/>
<dbReference type="GO" id="GO:0000506">
    <property type="term" value="C:glycosylphosphatidylinositol-N-acetylglucosaminyltransferase (GPI-GnT) complex"/>
    <property type="evidence" value="ECO:0007669"/>
    <property type="project" value="InterPro"/>
</dbReference>
<dbReference type="Proteomes" id="UP000189911">
    <property type="component" value="Chromosome H"/>
</dbReference>
<feature type="transmembrane region" description="Helical" evidence="3">
    <location>
        <begin position="61"/>
        <end position="79"/>
    </location>
</feature>
<evidence type="ECO:0000256" key="2">
    <source>
        <dbReference type="ARBA" id="ARBA00009610"/>
    </source>
</evidence>
<keyword evidence="3" id="KW-0812">Transmembrane</keyword>
<organism evidence="5 6">
    <name type="scientific">Lachancea nothofagi CBS 11611</name>
    <dbReference type="NCBI Taxonomy" id="1266666"/>
    <lineage>
        <taxon>Eukaryota</taxon>
        <taxon>Fungi</taxon>
        <taxon>Dikarya</taxon>
        <taxon>Ascomycota</taxon>
        <taxon>Saccharomycotina</taxon>
        <taxon>Saccharomycetes</taxon>
        <taxon>Saccharomycetales</taxon>
        <taxon>Saccharomycetaceae</taxon>
        <taxon>Lachancea</taxon>
    </lineage>
</organism>
<name>A0A1G4KLP4_9SACH</name>
<dbReference type="OrthoDB" id="6256716at2759"/>
<accession>A0A1G4KLP4</accession>
<dbReference type="Pfam" id="PF10181">
    <property type="entry name" value="PIG-H"/>
    <property type="match status" value="1"/>
</dbReference>
<dbReference type="InterPro" id="IPR044215">
    <property type="entry name" value="PIG-H"/>
</dbReference>
<comment type="pathway">
    <text evidence="1">Glycolipid biosynthesis; glycosylphosphatidylinositol-anchor biosynthesis.</text>
</comment>
<feature type="domain" description="Phosphatidylinositol N-acetylglucosaminyltransferase subunit H conserved" evidence="4">
    <location>
        <begin position="82"/>
        <end position="156"/>
    </location>
</feature>
<evidence type="ECO:0000313" key="5">
    <source>
        <dbReference type="EMBL" id="SCV05400.1"/>
    </source>
</evidence>
<keyword evidence="3" id="KW-1133">Transmembrane helix</keyword>
<gene>
    <name evidence="5" type="ORF">LANO_0H06656G</name>
</gene>
<dbReference type="InterPro" id="IPR019328">
    <property type="entry name" value="PIGH-H_dom"/>
</dbReference>
<dbReference type="AlphaFoldDB" id="A0A1G4KLP4"/>
<evidence type="ECO:0000313" key="6">
    <source>
        <dbReference type="Proteomes" id="UP000189911"/>
    </source>
</evidence>
<comment type="similarity">
    <text evidence="2">Belongs to the PIGH family.</text>
</comment>
<evidence type="ECO:0000256" key="3">
    <source>
        <dbReference type="SAM" id="Phobius"/>
    </source>
</evidence>
<evidence type="ECO:0000259" key="4">
    <source>
        <dbReference type="Pfam" id="PF10181"/>
    </source>
</evidence>
<reference evidence="6" key="1">
    <citation type="submission" date="2016-03" db="EMBL/GenBank/DDBJ databases">
        <authorList>
            <person name="Devillers Hugo."/>
        </authorList>
    </citation>
    <scope>NUCLEOTIDE SEQUENCE [LARGE SCALE GENOMIC DNA]</scope>
</reference>
<dbReference type="PANTHER" id="PTHR15231:SF1">
    <property type="entry name" value="PHOSPHATIDYLINOSITOL N-ACETYLGLUCOSAMINYLTRANSFERASE SUBUNIT H"/>
    <property type="match status" value="1"/>
</dbReference>
<evidence type="ECO:0000256" key="1">
    <source>
        <dbReference type="ARBA" id="ARBA00004687"/>
    </source>
</evidence>
<keyword evidence="6" id="KW-1185">Reference proteome</keyword>
<dbReference type="GO" id="GO:0006506">
    <property type="term" value="P:GPI anchor biosynthetic process"/>
    <property type="evidence" value="ECO:0007669"/>
    <property type="project" value="InterPro"/>
</dbReference>
<dbReference type="EMBL" id="LT598447">
    <property type="protein sequence ID" value="SCV05400.1"/>
    <property type="molecule type" value="Genomic_DNA"/>
</dbReference>
<keyword evidence="3" id="KW-0472">Membrane</keyword>